<dbReference type="GO" id="GO:0003712">
    <property type="term" value="F:transcription coregulator activity"/>
    <property type="evidence" value="ECO:0007669"/>
    <property type="project" value="TreeGrafter"/>
</dbReference>
<dbReference type="OrthoDB" id="9935637at2759"/>
<protein>
    <submittedName>
        <fullName evidence="4 5">BCLAF1 and THRAP3 family member 3 isoform X1</fullName>
    </submittedName>
</protein>
<evidence type="ECO:0000256" key="2">
    <source>
        <dbReference type="SAM" id="MobiDB-lite"/>
    </source>
</evidence>
<reference evidence="4 5" key="1">
    <citation type="submission" date="2025-04" db="UniProtKB">
        <authorList>
            <consortium name="RefSeq"/>
        </authorList>
    </citation>
    <scope>IDENTIFICATION</scope>
</reference>
<dbReference type="Pfam" id="PF15440">
    <property type="entry name" value="THRAP3_BCLAF1"/>
    <property type="match status" value="1"/>
</dbReference>
<dbReference type="RefSeq" id="XP_042561868.1">
    <property type="nucleotide sequence ID" value="XM_042705934.1"/>
</dbReference>
<feature type="compositionally biased region" description="Basic and acidic residues" evidence="2">
    <location>
        <begin position="270"/>
        <end position="305"/>
    </location>
</feature>
<feature type="compositionally biased region" description="Basic and acidic residues" evidence="2">
    <location>
        <begin position="345"/>
        <end position="354"/>
    </location>
</feature>
<evidence type="ECO:0000313" key="4">
    <source>
        <dbReference type="RefSeq" id="XP_042561868.1"/>
    </source>
</evidence>
<feature type="compositionally biased region" description="Polar residues" evidence="2">
    <location>
        <begin position="639"/>
        <end position="657"/>
    </location>
</feature>
<dbReference type="PANTHER" id="PTHR15268:SF17">
    <property type="entry name" value="BCLAF1 AND THRAP3 FAMILY MEMBER 3"/>
    <property type="match status" value="1"/>
</dbReference>
<dbReference type="GO" id="GO:0016592">
    <property type="term" value="C:mediator complex"/>
    <property type="evidence" value="ECO:0007669"/>
    <property type="project" value="TreeGrafter"/>
</dbReference>
<evidence type="ECO:0000313" key="5">
    <source>
        <dbReference type="RefSeq" id="XP_042561869.1"/>
    </source>
</evidence>
<dbReference type="AlphaFoldDB" id="A0A8M1KHR8"/>
<proteinExistence type="inferred from homology"/>
<comment type="similarity">
    <text evidence="1">Belongs to the BCLAF1/THRAP3 family.</text>
</comment>
<feature type="compositionally biased region" description="Basic residues" evidence="2">
    <location>
        <begin position="306"/>
        <end position="320"/>
    </location>
</feature>
<evidence type="ECO:0000256" key="1">
    <source>
        <dbReference type="ARBA" id="ARBA00006481"/>
    </source>
</evidence>
<feature type="compositionally biased region" description="Basic and acidic residues" evidence="2">
    <location>
        <begin position="144"/>
        <end position="156"/>
    </location>
</feature>
<feature type="compositionally biased region" description="Basic and acidic residues" evidence="2">
    <location>
        <begin position="620"/>
        <end position="634"/>
    </location>
</feature>
<feature type="compositionally biased region" description="Basic and acidic residues" evidence="2">
    <location>
        <begin position="179"/>
        <end position="237"/>
    </location>
</feature>
<dbReference type="InterPro" id="IPR029199">
    <property type="entry name" value="THRAP3_BCLAF1"/>
</dbReference>
<sequence>MYKRSPGRRGERPFTDAYVPGHDFDPPWRVPEAHSPQHWNDAHFPRKGPSNEWGRFKEEFMPHADRRPQSSEEYKPRRSPSEYSTRQRSPPGELPLGYAERRRLSPKAFEERQTHSPRRLPRESLPSLLTFDHHHRRPVPNWGKNEHGVGHPERQESGAGRGQRGPRGSSPRGRSFNRSQEKRHDRMEHGFYTEEHNERNSERSPFSDRLQPKKSEFRDHRPDKRSRDLGHYEDHGGPQRPYSRSPSRAPVIVEHDHGISQRGGVNRSGAGERRDHVHHAEPPQDRHRKEGRHDAREEPRMEPPPKRRRSPSPPNVRKRHNEPLGDHKRPYHIQEQPTRAPVQDVDLRPDRVDHGGYSGPKWEQQRPDVKQQRGKAAPVIAPQRPPYRHRNPNVNRDASITPRVDTSEQETLKIRVDMNRSMGQDSSSFSYNSDRQLSLDLVNVGRQRLDFLPMLEHSGTFRETPVHTGTFAQEIITLVHQVKETYFKGENVTLNNRFSSVMTANPEVNEEVAMDKRIKVSVPEIMPLFSKIENTQQPQRRLLACDPSDLRHDLERRRQERLEGVKVTISGASFSQAVPESVEREPVFKVDERRGDEDDRRWAEEGPEGRREWGGQMTDIRQRMSEPNRRDFNRRFNRPGSQPGPSRHYNNANGANW</sequence>
<dbReference type="Proteomes" id="UP000515152">
    <property type="component" value="Unplaced"/>
</dbReference>
<feature type="region of interest" description="Disordered" evidence="2">
    <location>
        <begin position="382"/>
        <end position="407"/>
    </location>
</feature>
<name>A0A8M1KHR8_CLUHA</name>
<accession>A0A8M1KHR8</accession>
<dbReference type="RefSeq" id="XP_042561869.1">
    <property type="nucleotide sequence ID" value="XM_042705935.1"/>
</dbReference>
<feature type="region of interest" description="Disordered" evidence="2">
    <location>
        <begin position="1"/>
        <end position="369"/>
    </location>
</feature>
<dbReference type="KEGG" id="char:122131024"/>
<feature type="region of interest" description="Disordered" evidence="2">
    <location>
        <begin position="590"/>
        <end position="657"/>
    </location>
</feature>
<dbReference type="GO" id="GO:0045944">
    <property type="term" value="P:positive regulation of transcription by RNA polymerase II"/>
    <property type="evidence" value="ECO:0007669"/>
    <property type="project" value="TreeGrafter"/>
</dbReference>
<dbReference type="PANTHER" id="PTHR15268">
    <property type="entry name" value="THRAP3/BCLAF1"/>
    <property type="match status" value="1"/>
</dbReference>
<dbReference type="GeneID" id="122131024"/>
<organism evidence="3 4">
    <name type="scientific">Clupea harengus</name>
    <name type="common">Atlantic herring</name>
    <dbReference type="NCBI Taxonomy" id="7950"/>
    <lineage>
        <taxon>Eukaryota</taxon>
        <taxon>Metazoa</taxon>
        <taxon>Chordata</taxon>
        <taxon>Craniata</taxon>
        <taxon>Vertebrata</taxon>
        <taxon>Euteleostomi</taxon>
        <taxon>Actinopterygii</taxon>
        <taxon>Neopterygii</taxon>
        <taxon>Teleostei</taxon>
        <taxon>Clupei</taxon>
        <taxon>Clupeiformes</taxon>
        <taxon>Clupeoidei</taxon>
        <taxon>Clupeidae</taxon>
        <taxon>Clupea</taxon>
    </lineage>
</organism>
<feature type="compositionally biased region" description="Basic and acidic residues" evidence="2">
    <location>
        <begin position="99"/>
        <end position="114"/>
    </location>
</feature>
<dbReference type="GO" id="GO:0003677">
    <property type="term" value="F:DNA binding"/>
    <property type="evidence" value="ECO:0007669"/>
    <property type="project" value="TreeGrafter"/>
</dbReference>
<feature type="compositionally biased region" description="Basic and acidic residues" evidence="2">
    <location>
        <begin position="54"/>
        <end position="80"/>
    </location>
</feature>
<evidence type="ECO:0000313" key="3">
    <source>
        <dbReference type="Proteomes" id="UP000515152"/>
    </source>
</evidence>
<gene>
    <name evidence="4 5" type="primary">zgc:112982</name>
</gene>
<feature type="compositionally biased region" description="Basic and acidic residues" evidence="2">
    <location>
        <begin position="590"/>
        <end position="613"/>
    </location>
</feature>
<keyword evidence="3" id="KW-1185">Reference proteome</keyword>
<feature type="compositionally biased region" description="Low complexity" evidence="2">
    <location>
        <begin position="166"/>
        <end position="178"/>
    </location>
</feature>